<dbReference type="AlphaFoldDB" id="A0A8S3VJB2"/>
<dbReference type="Proteomes" id="UP000683360">
    <property type="component" value="Unassembled WGS sequence"/>
</dbReference>
<gene>
    <name evidence="4" type="ORF">MEDL_68118</name>
</gene>
<dbReference type="SMART" id="SM00248">
    <property type="entry name" value="ANK"/>
    <property type="match status" value="6"/>
</dbReference>
<keyword evidence="2 3" id="KW-0040">ANK repeat</keyword>
<evidence type="ECO:0000313" key="5">
    <source>
        <dbReference type="Proteomes" id="UP000683360"/>
    </source>
</evidence>
<dbReference type="GO" id="GO:0045944">
    <property type="term" value="P:positive regulation of transcription by RNA polymerase II"/>
    <property type="evidence" value="ECO:0007669"/>
    <property type="project" value="TreeGrafter"/>
</dbReference>
<keyword evidence="5" id="KW-1185">Reference proteome</keyword>
<evidence type="ECO:0000256" key="2">
    <source>
        <dbReference type="ARBA" id="ARBA00023043"/>
    </source>
</evidence>
<dbReference type="EMBL" id="CAJPWZ010003316">
    <property type="protein sequence ID" value="CAG2256813.1"/>
    <property type="molecule type" value="Genomic_DNA"/>
</dbReference>
<dbReference type="InterPro" id="IPR050663">
    <property type="entry name" value="Ankyrin-SOCS_Box"/>
</dbReference>
<dbReference type="PANTHER" id="PTHR24193:SF121">
    <property type="entry name" value="ADA2A-CONTAINING COMPLEX COMPONENT 3, ISOFORM D"/>
    <property type="match status" value="1"/>
</dbReference>
<dbReference type="PROSITE" id="PS50088">
    <property type="entry name" value="ANK_REPEAT"/>
    <property type="match status" value="4"/>
</dbReference>
<accession>A0A8S3VJB2</accession>
<dbReference type="InterPro" id="IPR036770">
    <property type="entry name" value="Ankyrin_rpt-contain_sf"/>
</dbReference>
<dbReference type="InterPro" id="IPR002110">
    <property type="entry name" value="Ankyrin_rpt"/>
</dbReference>
<evidence type="ECO:0000313" key="4">
    <source>
        <dbReference type="EMBL" id="CAG2256813.1"/>
    </source>
</evidence>
<comment type="caution">
    <text evidence="4">The sequence shown here is derived from an EMBL/GenBank/DDBJ whole genome shotgun (WGS) entry which is preliminary data.</text>
</comment>
<protein>
    <submittedName>
        <fullName evidence="4">Uncharacterized protein</fullName>
    </submittedName>
</protein>
<dbReference type="SUPFAM" id="SSF48403">
    <property type="entry name" value="Ankyrin repeat"/>
    <property type="match status" value="1"/>
</dbReference>
<dbReference type="PANTHER" id="PTHR24193">
    <property type="entry name" value="ANKYRIN REPEAT PROTEIN"/>
    <property type="match status" value="1"/>
</dbReference>
<feature type="repeat" description="ANK" evidence="3">
    <location>
        <begin position="188"/>
        <end position="220"/>
    </location>
</feature>
<evidence type="ECO:0000256" key="1">
    <source>
        <dbReference type="ARBA" id="ARBA00022737"/>
    </source>
</evidence>
<evidence type="ECO:0000256" key="3">
    <source>
        <dbReference type="PROSITE-ProRule" id="PRU00023"/>
    </source>
</evidence>
<proteinExistence type="predicted"/>
<dbReference type="PROSITE" id="PS50297">
    <property type="entry name" value="ANK_REP_REGION"/>
    <property type="match status" value="3"/>
</dbReference>
<feature type="repeat" description="ANK" evidence="3">
    <location>
        <begin position="221"/>
        <end position="253"/>
    </location>
</feature>
<dbReference type="OrthoDB" id="7464126at2759"/>
<reference evidence="4" key="1">
    <citation type="submission" date="2021-03" db="EMBL/GenBank/DDBJ databases">
        <authorList>
            <person name="Bekaert M."/>
        </authorList>
    </citation>
    <scope>NUCLEOTIDE SEQUENCE</scope>
</reference>
<organism evidence="4 5">
    <name type="scientific">Mytilus edulis</name>
    <name type="common">Blue mussel</name>
    <dbReference type="NCBI Taxonomy" id="6550"/>
    <lineage>
        <taxon>Eukaryota</taxon>
        <taxon>Metazoa</taxon>
        <taxon>Spiralia</taxon>
        <taxon>Lophotrochozoa</taxon>
        <taxon>Mollusca</taxon>
        <taxon>Bivalvia</taxon>
        <taxon>Autobranchia</taxon>
        <taxon>Pteriomorphia</taxon>
        <taxon>Mytilida</taxon>
        <taxon>Mytiloidea</taxon>
        <taxon>Mytilidae</taxon>
        <taxon>Mytilinae</taxon>
        <taxon>Mytilus</taxon>
    </lineage>
</organism>
<dbReference type="GO" id="GO:0000976">
    <property type="term" value="F:transcription cis-regulatory region binding"/>
    <property type="evidence" value="ECO:0007669"/>
    <property type="project" value="TreeGrafter"/>
</dbReference>
<name>A0A8S3VJB2_MYTED</name>
<feature type="repeat" description="ANK" evidence="3">
    <location>
        <begin position="155"/>
        <end position="187"/>
    </location>
</feature>
<keyword evidence="1" id="KW-0677">Repeat</keyword>
<dbReference type="Pfam" id="PF12796">
    <property type="entry name" value="Ank_2"/>
    <property type="match status" value="3"/>
</dbReference>
<dbReference type="Gene3D" id="1.25.40.20">
    <property type="entry name" value="Ankyrin repeat-containing domain"/>
    <property type="match status" value="2"/>
</dbReference>
<dbReference type="GO" id="GO:0005634">
    <property type="term" value="C:nucleus"/>
    <property type="evidence" value="ECO:0007669"/>
    <property type="project" value="TreeGrafter"/>
</dbReference>
<feature type="repeat" description="ANK" evidence="3">
    <location>
        <begin position="49"/>
        <end position="82"/>
    </location>
</feature>
<sequence length="267" mass="29332">MNHGVDINKADRKGRTPFLVAVTRSNIDIAELLTKSSLHDVNVNKLDDQGMTPLMNVCKSEGKQSLIRFLLSKGACVNAVGKNDLTALKVACEAENWECVDFLLEKGAVFIKDCTVKKMLLDNSKVLVTACKDGLKYILNEFLSPAFDLNSIIEDKFTLLMHACSKGNDEIVHILCNKGADVNKINKNGLFPLMIALKNQYIDTVTLLIDHGAIVDLLYKNKCTPLMFACQEGMLSGVKILVSKGANNNISINKLTPLSFACKNEPI</sequence>